<evidence type="ECO:0000256" key="2">
    <source>
        <dbReference type="SAM" id="Phobius"/>
    </source>
</evidence>
<evidence type="ECO:0000313" key="4">
    <source>
        <dbReference type="Proteomes" id="UP000008493"/>
    </source>
</evidence>
<evidence type="ECO:0000256" key="1">
    <source>
        <dbReference type="SAM" id="MobiDB-lite"/>
    </source>
</evidence>
<feature type="compositionally biased region" description="Polar residues" evidence="1">
    <location>
        <begin position="30"/>
        <end position="40"/>
    </location>
</feature>
<sequence length="655" mass="71091">MSAEDSDHTLSQSIDKGKRRAEEATERTPLLQNGASTSETLLDPTIPPSNRRRMRTILTTVFLVSLSLSILVAVLVAILAWSYAAKASNMSPEKVINDDVVLSGPFDINVLNTTDDGGLWLKFSGRIGFDAGDALGVNYPIFEEEHEGMFKRVWKAIGRWGIETLDKVVVDADTIIISPEHESSLVLLEVKIAPIEIPLTADPPRWSNEWLTPIVAEVYVKPTKNTQSLSKFVIESWRKGTVDVGASAGQISIRGGGKEASWRSKFRGTMKNVQTILRLNIPALPGLPRPGKHAPFPSVSELLTLESFHISSSRQRLTLEGEASIVNPIPEGLHFTLPSLPFSVFLPNGNASSRVKVADVTTFPFESMHPNISLHLNGTVPALPKSSFSLLSTFLSRYLNAEPNPIIISTPLLSPLKIPAEFPAPSERPQLLRNVTIKDMHVRASGTTMLTSGIIFATVVLPKGIDVGVDVFRIYPDVLVFDGEVPPLHKSDHDLWGLGVIGKKRPAKLPQMPELPDPLPPNAFGHITPEDWLNSTSVRLENIDINDENDHDGTQKNTGAVYAVSAKIHDVPLEVLPGRQKEFSSFVSKVIFGSSGAVAGIQGYVAVTLTVDGLPIDISDPIPGGSPKKGSASLELTGLPFHGNVRVGKKGFRDT</sequence>
<feature type="region of interest" description="Disordered" evidence="1">
    <location>
        <begin position="1"/>
        <end position="47"/>
    </location>
</feature>
<dbReference type="HOGENOM" id="CLU_014996_0_0_1"/>
<dbReference type="AlphaFoldDB" id="K5VUW3"/>
<keyword evidence="2" id="KW-0472">Membrane</keyword>
<dbReference type="InParanoid" id="K5VUW3"/>
<proteinExistence type="predicted"/>
<dbReference type="KEGG" id="abp:AGABI1DRAFT121401"/>
<dbReference type="EMBL" id="JH971392">
    <property type="protein sequence ID" value="EKM78274.1"/>
    <property type="molecule type" value="Genomic_DNA"/>
</dbReference>
<dbReference type="RefSeq" id="XP_007330966.1">
    <property type="nucleotide sequence ID" value="XM_007330904.1"/>
</dbReference>
<dbReference type="GeneID" id="18825773"/>
<gene>
    <name evidence="3" type="ORF">AGABI1DRAFT_121401</name>
</gene>
<feature type="transmembrane region" description="Helical" evidence="2">
    <location>
        <begin position="57"/>
        <end position="84"/>
    </location>
</feature>
<accession>K5VUW3</accession>
<dbReference type="eggNOG" id="ENOG502S3F5">
    <property type="taxonomic scope" value="Eukaryota"/>
</dbReference>
<keyword evidence="4" id="KW-1185">Reference proteome</keyword>
<dbReference type="Proteomes" id="UP000008493">
    <property type="component" value="Unassembled WGS sequence"/>
</dbReference>
<dbReference type="OMA" id="WKAIGRW"/>
<keyword evidence="2" id="KW-0812">Transmembrane</keyword>
<organism evidence="3 4">
    <name type="scientific">Agaricus bisporus var. burnettii (strain JB137-S8 / ATCC MYA-4627 / FGSC 10392)</name>
    <name type="common">White button mushroom</name>
    <dbReference type="NCBI Taxonomy" id="597362"/>
    <lineage>
        <taxon>Eukaryota</taxon>
        <taxon>Fungi</taxon>
        <taxon>Dikarya</taxon>
        <taxon>Basidiomycota</taxon>
        <taxon>Agaricomycotina</taxon>
        <taxon>Agaricomycetes</taxon>
        <taxon>Agaricomycetidae</taxon>
        <taxon>Agaricales</taxon>
        <taxon>Agaricineae</taxon>
        <taxon>Agaricaceae</taxon>
        <taxon>Agaricus</taxon>
    </lineage>
</organism>
<reference evidence="4" key="1">
    <citation type="journal article" date="2012" name="Proc. Natl. Acad. Sci. U.S.A.">
        <title>Genome sequence of the button mushroom Agaricus bisporus reveals mechanisms governing adaptation to a humic-rich ecological niche.</title>
        <authorList>
            <person name="Morin E."/>
            <person name="Kohler A."/>
            <person name="Baker A.R."/>
            <person name="Foulongne-Oriol M."/>
            <person name="Lombard V."/>
            <person name="Nagy L.G."/>
            <person name="Ohm R.A."/>
            <person name="Patyshakuliyeva A."/>
            <person name="Brun A."/>
            <person name="Aerts A.L."/>
            <person name="Bailey A.M."/>
            <person name="Billette C."/>
            <person name="Coutinho P.M."/>
            <person name="Deakin G."/>
            <person name="Doddapaneni H."/>
            <person name="Floudas D."/>
            <person name="Grimwood J."/>
            <person name="Hilden K."/>
            <person name="Kuees U."/>
            <person name="LaButti K.M."/>
            <person name="Lapidus A."/>
            <person name="Lindquist E.A."/>
            <person name="Lucas S.M."/>
            <person name="Murat C."/>
            <person name="Riley R.W."/>
            <person name="Salamov A.A."/>
            <person name="Schmutz J."/>
            <person name="Subramanian V."/>
            <person name="Woesten H.A.B."/>
            <person name="Xu J."/>
            <person name="Eastwood D.C."/>
            <person name="Foster G.D."/>
            <person name="Sonnenberg A.S."/>
            <person name="Cullen D."/>
            <person name="de Vries R.P."/>
            <person name="Lundell T."/>
            <person name="Hibbett D.S."/>
            <person name="Henrissat B."/>
            <person name="Burton K.S."/>
            <person name="Kerrigan R.W."/>
            <person name="Challen M.P."/>
            <person name="Grigoriev I.V."/>
            <person name="Martin F."/>
        </authorList>
    </citation>
    <scope>NUCLEOTIDE SEQUENCE [LARGE SCALE GENOMIC DNA]</scope>
    <source>
        <strain evidence="4">JB137-S8 / ATCC MYA-4627 / FGSC 10392</strain>
    </source>
</reference>
<dbReference type="OrthoDB" id="10039566at2759"/>
<evidence type="ECO:0000313" key="3">
    <source>
        <dbReference type="EMBL" id="EKM78274.1"/>
    </source>
</evidence>
<evidence type="ECO:0008006" key="5">
    <source>
        <dbReference type="Google" id="ProtNLM"/>
    </source>
</evidence>
<protein>
    <recommendedName>
        <fullName evidence="5">Pre-rrna processing protein</fullName>
    </recommendedName>
</protein>
<keyword evidence="2" id="KW-1133">Transmembrane helix</keyword>
<name>K5VUW3_AGABU</name>